<sequence length="175" mass="19152">MLSRGPRYDQGMGMENPVGSSSRAGEPVFRSLALEAIPEPDYADVIVVPCRQSATSDPRAWADTVFSRSAMPRWVLALMALRQQLVGLAGIPKAPADVFAVSRVAGEEALITAEDRHLDFSCGVAFDAASHLLRVTTAVRLKGWRGRLYFVPVRVLHPLVLRAMMLRAARVLARN</sequence>
<evidence type="ECO:0000313" key="2">
    <source>
        <dbReference type="EMBL" id="SDJ64725.1"/>
    </source>
</evidence>
<dbReference type="Pfam" id="PF11066">
    <property type="entry name" value="DUF2867"/>
    <property type="match status" value="1"/>
</dbReference>
<evidence type="ECO:0008006" key="4">
    <source>
        <dbReference type="Google" id="ProtNLM"/>
    </source>
</evidence>
<proteinExistence type="predicted"/>
<dbReference type="EMBL" id="FNEI01000014">
    <property type="protein sequence ID" value="SDJ64725.1"/>
    <property type="molecule type" value="Genomic_DNA"/>
</dbReference>
<evidence type="ECO:0000313" key="3">
    <source>
        <dbReference type="Proteomes" id="UP000182130"/>
    </source>
</evidence>
<dbReference type="Proteomes" id="UP000182130">
    <property type="component" value="Unassembled WGS sequence"/>
</dbReference>
<evidence type="ECO:0000256" key="1">
    <source>
        <dbReference type="SAM" id="MobiDB-lite"/>
    </source>
</evidence>
<gene>
    <name evidence="2" type="ORF">SAMN05216555_1148</name>
</gene>
<protein>
    <recommendedName>
        <fullName evidence="4">DUF2867 domain-containing protein</fullName>
    </recommendedName>
</protein>
<dbReference type="AlphaFoldDB" id="A0A1G8VHD8"/>
<name>A0A1G8VHD8_9MICC</name>
<keyword evidence="3" id="KW-1185">Reference proteome</keyword>
<dbReference type="InterPro" id="IPR021295">
    <property type="entry name" value="DUF2867"/>
</dbReference>
<feature type="region of interest" description="Disordered" evidence="1">
    <location>
        <begin position="1"/>
        <end position="24"/>
    </location>
</feature>
<accession>A0A1G8VHD8</accession>
<reference evidence="3" key="1">
    <citation type="submission" date="2016-10" db="EMBL/GenBank/DDBJ databases">
        <authorList>
            <person name="Varghese N."/>
            <person name="Submissions S."/>
        </authorList>
    </citation>
    <scope>NUCLEOTIDE SEQUENCE [LARGE SCALE GENOMIC DNA]</scope>
    <source>
        <strain evidence="3">CGMCC 1.10783</strain>
    </source>
</reference>
<dbReference type="STRING" id="1045773.SAMN05216555_1148"/>
<organism evidence="2 3">
    <name type="scientific">Arthrobacter cupressi</name>
    <dbReference type="NCBI Taxonomy" id="1045773"/>
    <lineage>
        <taxon>Bacteria</taxon>
        <taxon>Bacillati</taxon>
        <taxon>Actinomycetota</taxon>
        <taxon>Actinomycetes</taxon>
        <taxon>Micrococcales</taxon>
        <taxon>Micrococcaceae</taxon>
        <taxon>Arthrobacter</taxon>
    </lineage>
</organism>